<dbReference type="GO" id="GO:0140078">
    <property type="term" value="F:class I DNA-(apurinic or apyrimidinic site) endonuclease activity"/>
    <property type="evidence" value="ECO:0007669"/>
    <property type="project" value="UniProtKB-EC"/>
</dbReference>
<keyword evidence="11" id="KW-0862">Zinc</keyword>
<evidence type="ECO:0000256" key="15">
    <source>
        <dbReference type="ARBA" id="ARBA00023268"/>
    </source>
</evidence>
<dbReference type="GO" id="GO:0034039">
    <property type="term" value="F:8-oxo-7,8-dihydroguanine DNA N-glycosylase activity"/>
    <property type="evidence" value="ECO:0007669"/>
    <property type="project" value="TreeGrafter"/>
</dbReference>
<evidence type="ECO:0000256" key="6">
    <source>
        <dbReference type="ARBA" id="ARBA00016240"/>
    </source>
</evidence>
<evidence type="ECO:0000313" key="23">
    <source>
        <dbReference type="Proteomes" id="UP000249134"/>
    </source>
</evidence>
<evidence type="ECO:0000256" key="13">
    <source>
        <dbReference type="ARBA" id="ARBA00023204"/>
    </source>
</evidence>
<dbReference type="InterPro" id="IPR010663">
    <property type="entry name" value="Znf_FPG/IleRS"/>
</dbReference>
<keyword evidence="14" id="KW-0456">Lyase</keyword>
<evidence type="ECO:0000259" key="21">
    <source>
        <dbReference type="PROSITE" id="PS51068"/>
    </source>
</evidence>
<comment type="similarity">
    <text evidence="3">Belongs to the FPG family.</text>
</comment>
<dbReference type="GO" id="GO:0008270">
    <property type="term" value="F:zinc ion binding"/>
    <property type="evidence" value="ECO:0007669"/>
    <property type="project" value="UniProtKB-KW"/>
</dbReference>
<comment type="catalytic activity">
    <reaction evidence="18">
        <text>2'-deoxyribonucleotide-(2'-deoxyribose 5'-phosphate)-2'-deoxyribonucleotide-DNA = a 3'-end 2'-deoxyribonucleotide-(2,3-dehydro-2,3-deoxyribose 5'-phosphate)-DNA + a 5'-end 5'-phospho-2'-deoxyribonucleoside-DNA + H(+)</text>
        <dbReference type="Rhea" id="RHEA:66592"/>
        <dbReference type="Rhea" id="RHEA-COMP:13180"/>
        <dbReference type="Rhea" id="RHEA-COMP:16897"/>
        <dbReference type="Rhea" id="RHEA-COMP:17067"/>
        <dbReference type="ChEBI" id="CHEBI:15378"/>
        <dbReference type="ChEBI" id="CHEBI:136412"/>
        <dbReference type="ChEBI" id="CHEBI:157695"/>
        <dbReference type="ChEBI" id="CHEBI:167181"/>
        <dbReference type="EC" id="4.2.99.18"/>
    </reaction>
</comment>
<dbReference type="Gene3D" id="1.10.8.50">
    <property type="match status" value="1"/>
</dbReference>
<dbReference type="InterPro" id="IPR010979">
    <property type="entry name" value="Ribosomal_uS13-like_H2TH"/>
</dbReference>
<feature type="domain" description="Formamidopyrimidine-DNA glycosylase catalytic" evidence="21">
    <location>
        <begin position="2"/>
        <end position="106"/>
    </location>
</feature>
<evidence type="ECO:0000259" key="20">
    <source>
        <dbReference type="PROSITE" id="PS51066"/>
    </source>
</evidence>
<dbReference type="SMART" id="SM00898">
    <property type="entry name" value="Fapy_DNA_glyco"/>
    <property type="match status" value="1"/>
</dbReference>
<keyword evidence="16 22" id="KW-0326">Glycosidase</keyword>
<dbReference type="SMART" id="SM01232">
    <property type="entry name" value="H2TH"/>
    <property type="match status" value="1"/>
</dbReference>
<dbReference type="SUPFAM" id="SSF57716">
    <property type="entry name" value="Glucocorticoid receptor-like (DNA-binding domain)"/>
    <property type="match status" value="1"/>
</dbReference>
<evidence type="ECO:0000256" key="18">
    <source>
        <dbReference type="ARBA" id="ARBA00044632"/>
    </source>
</evidence>
<comment type="catalytic activity">
    <reaction evidence="1">
        <text>Hydrolysis of DNA containing ring-opened 7-methylguanine residues, releasing 2,6-diamino-4-hydroxy-5-(N-methyl)formamidopyrimidine.</text>
        <dbReference type="EC" id="3.2.2.23"/>
    </reaction>
</comment>
<dbReference type="InterPro" id="IPR000214">
    <property type="entry name" value="Znf_DNA_glyclase/AP_lyase"/>
</dbReference>
<proteinExistence type="inferred from homology"/>
<keyword evidence="8" id="KW-0227">DNA damage</keyword>
<dbReference type="STRING" id="1348624.GCA_001591545_01182"/>
<name>A0A2X4W0D3_LEDLE</name>
<evidence type="ECO:0000256" key="12">
    <source>
        <dbReference type="ARBA" id="ARBA00023125"/>
    </source>
</evidence>
<dbReference type="SUPFAM" id="SSF46946">
    <property type="entry name" value="S13-like H2TH domain"/>
    <property type="match status" value="1"/>
</dbReference>
<feature type="domain" description="FPG-type" evidence="20">
    <location>
        <begin position="235"/>
        <end position="269"/>
    </location>
</feature>
<organism evidence="22 23">
    <name type="scientific">Lederbergia lenta</name>
    <name type="common">Bacillus lentus</name>
    <dbReference type="NCBI Taxonomy" id="1467"/>
    <lineage>
        <taxon>Bacteria</taxon>
        <taxon>Bacillati</taxon>
        <taxon>Bacillota</taxon>
        <taxon>Bacilli</taxon>
        <taxon>Bacillales</taxon>
        <taxon>Bacillaceae</taxon>
        <taxon>Lederbergia</taxon>
    </lineage>
</organism>
<evidence type="ECO:0000256" key="7">
    <source>
        <dbReference type="ARBA" id="ARBA00022723"/>
    </source>
</evidence>
<dbReference type="InterPro" id="IPR035937">
    <property type="entry name" value="FPG_N"/>
</dbReference>
<dbReference type="Pfam" id="PF01149">
    <property type="entry name" value="Fapy_DNA_glyco"/>
    <property type="match status" value="1"/>
</dbReference>
<reference evidence="22 23" key="1">
    <citation type="submission" date="2018-06" db="EMBL/GenBank/DDBJ databases">
        <authorList>
            <consortium name="Pathogen Informatics"/>
            <person name="Doyle S."/>
        </authorList>
    </citation>
    <scope>NUCLEOTIDE SEQUENCE [LARGE SCALE GENOMIC DNA]</scope>
    <source>
        <strain evidence="22 23">NCTC4824</strain>
    </source>
</reference>
<evidence type="ECO:0000256" key="10">
    <source>
        <dbReference type="ARBA" id="ARBA00022801"/>
    </source>
</evidence>
<keyword evidence="10 22" id="KW-0378">Hydrolase</keyword>
<evidence type="ECO:0000256" key="16">
    <source>
        <dbReference type="ARBA" id="ARBA00023295"/>
    </source>
</evidence>
<dbReference type="EC" id="3.2.2.23" evidence="4"/>
<dbReference type="GO" id="GO:0003684">
    <property type="term" value="F:damaged DNA binding"/>
    <property type="evidence" value="ECO:0007669"/>
    <property type="project" value="InterPro"/>
</dbReference>
<sequence>MPELPEMETYKLLLQQKILDQTITDIVINRKKSINVSLEYFKDHVLHQKIKNVERRGKYLIFRLQNGSCLLLHLMLGGWMFYGQADNKPNRTVQVQLSFGDHHLYFIGLRLGYLHLLSAEKLKEEIQDIGPEPIDKNFSLDVFLEIIKNRRGTMKTTLLNQRFLAGIGNRYSDEILWNAQLLPERKMNGLKEGDKVRLYESIKFILEQAIQSGGYMDEPLFQGDSQTGGYKNKMYVHDQERKPCKRCRSPILKVEISARNTFYCGNCQH</sequence>
<evidence type="ECO:0000256" key="11">
    <source>
        <dbReference type="ARBA" id="ARBA00022833"/>
    </source>
</evidence>
<dbReference type="EMBL" id="LS483476">
    <property type="protein sequence ID" value="SQI57626.1"/>
    <property type="molecule type" value="Genomic_DNA"/>
</dbReference>
<dbReference type="Gene3D" id="3.20.190.10">
    <property type="entry name" value="MutM-like, N-terminal"/>
    <property type="match status" value="1"/>
</dbReference>
<dbReference type="KEGG" id="blen:NCTC4824_02120"/>
<evidence type="ECO:0000256" key="5">
    <source>
        <dbReference type="ARBA" id="ARBA00012720"/>
    </source>
</evidence>
<dbReference type="FunFam" id="1.10.8.50:FF:000003">
    <property type="entry name" value="Formamidopyrimidine-DNA glycosylase"/>
    <property type="match status" value="1"/>
</dbReference>
<dbReference type="Pfam" id="PF06827">
    <property type="entry name" value="zf-FPG_IleRS"/>
    <property type="match status" value="1"/>
</dbReference>
<dbReference type="AlphaFoldDB" id="A0A2X4W0D3"/>
<protein>
    <recommendedName>
        <fullName evidence="6">Formamidopyrimidine-DNA glycosylase</fullName>
        <ecNumber evidence="4">3.2.2.23</ecNumber>
        <ecNumber evidence="5">4.2.99.18</ecNumber>
    </recommendedName>
    <alternativeName>
        <fullName evidence="17">DNA-(apurinic or apyrimidinic site) lyase MutM</fullName>
    </alternativeName>
</protein>
<dbReference type="PROSITE" id="PS51066">
    <property type="entry name" value="ZF_FPG_2"/>
    <property type="match status" value="1"/>
</dbReference>
<evidence type="ECO:0000256" key="9">
    <source>
        <dbReference type="ARBA" id="ARBA00022771"/>
    </source>
</evidence>
<keyword evidence="9 19" id="KW-0863">Zinc-finger</keyword>
<keyword evidence="23" id="KW-1185">Reference proteome</keyword>
<keyword evidence="15" id="KW-0511">Multifunctional enzyme</keyword>
<keyword evidence="12" id="KW-0238">DNA-binding</keyword>
<dbReference type="PANTHER" id="PTHR22993:SF9">
    <property type="entry name" value="FORMAMIDOPYRIMIDINE-DNA GLYCOSYLASE"/>
    <property type="match status" value="1"/>
</dbReference>
<dbReference type="GO" id="GO:0006284">
    <property type="term" value="P:base-excision repair"/>
    <property type="evidence" value="ECO:0007669"/>
    <property type="project" value="InterPro"/>
</dbReference>
<dbReference type="PROSITE" id="PS51068">
    <property type="entry name" value="FPG_CAT"/>
    <property type="match status" value="1"/>
</dbReference>
<accession>A0A2X4W0D3</accession>
<dbReference type="Pfam" id="PF06831">
    <property type="entry name" value="H2TH"/>
    <property type="match status" value="1"/>
</dbReference>
<dbReference type="InterPro" id="IPR012319">
    <property type="entry name" value="FPG_cat"/>
</dbReference>
<evidence type="ECO:0000313" key="22">
    <source>
        <dbReference type="EMBL" id="SQI57626.1"/>
    </source>
</evidence>
<dbReference type="SUPFAM" id="SSF81624">
    <property type="entry name" value="N-terminal domain of MutM-like DNA repair proteins"/>
    <property type="match status" value="1"/>
</dbReference>
<dbReference type="RefSeq" id="WP_066138236.1">
    <property type="nucleotide sequence ID" value="NZ_CBCSGM010000001.1"/>
</dbReference>
<evidence type="ECO:0000256" key="2">
    <source>
        <dbReference type="ARBA" id="ARBA00001947"/>
    </source>
</evidence>
<keyword evidence="7" id="KW-0479">Metal-binding</keyword>
<evidence type="ECO:0000256" key="8">
    <source>
        <dbReference type="ARBA" id="ARBA00022763"/>
    </source>
</evidence>
<evidence type="ECO:0000256" key="17">
    <source>
        <dbReference type="ARBA" id="ARBA00030638"/>
    </source>
</evidence>
<dbReference type="PANTHER" id="PTHR22993">
    <property type="entry name" value="FORMAMIDOPYRIMIDINE-DNA GLYCOSYLASE"/>
    <property type="match status" value="1"/>
</dbReference>
<evidence type="ECO:0000256" key="3">
    <source>
        <dbReference type="ARBA" id="ARBA00009409"/>
    </source>
</evidence>
<dbReference type="Proteomes" id="UP000249134">
    <property type="component" value="Chromosome 1"/>
</dbReference>
<dbReference type="EC" id="4.2.99.18" evidence="5"/>
<gene>
    <name evidence="22" type="primary">mutM_2</name>
    <name evidence="22" type="ORF">NCTC4824_02120</name>
</gene>
<evidence type="ECO:0000256" key="1">
    <source>
        <dbReference type="ARBA" id="ARBA00001668"/>
    </source>
</evidence>
<keyword evidence="13" id="KW-0234">DNA repair</keyword>
<comment type="cofactor">
    <cofactor evidence="2">
        <name>Zn(2+)</name>
        <dbReference type="ChEBI" id="CHEBI:29105"/>
    </cofactor>
</comment>
<evidence type="ECO:0000256" key="14">
    <source>
        <dbReference type="ARBA" id="ARBA00023239"/>
    </source>
</evidence>
<dbReference type="InterPro" id="IPR015886">
    <property type="entry name" value="H2TH_FPG"/>
</dbReference>
<evidence type="ECO:0000256" key="19">
    <source>
        <dbReference type="PROSITE-ProRule" id="PRU00391"/>
    </source>
</evidence>
<evidence type="ECO:0000256" key="4">
    <source>
        <dbReference type="ARBA" id="ARBA00012024"/>
    </source>
</evidence>
<dbReference type="GO" id="GO:0003690">
    <property type="term" value="F:double-stranded DNA binding"/>
    <property type="evidence" value="ECO:0007669"/>
    <property type="project" value="UniProtKB-ARBA"/>
</dbReference>